<feature type="domain" description="DUF4340" evidence="1">
    <location>
        <begin position="452"/>
        <end position="541"/>
    </location>
</feature>
<evidence type="ECO:0000313" key="3">
    <source>
        <dbReference type="Proteomes" id="UP000320386"/>
    </source>
</evidence>
<sequence length="737" mass="81465">MNLKTTLFLLVMVAGVAGYVFFFELKNETTEQREQREAQSLRLEGSPLIDADDRPEPADVTRLELVIDGNTTVIERQGDGWQQTQPVTFPMQTFAVDRVCRELFELRLFERLDPGNDGAPTHEVARLAEPRALLRLHTADTTYQAALGRRLPGDQAYLQLNDHDDILVVDDDLHLAILDEGVNNWRATTLAAPTLAQTESLQIIPADSEPITLHNLGERWSLDEAGIQRADQDAVRDAVAALSRLRIEDFKADRPEDLARYGLDRPDLIVTSHRTAEDDTQPLPPLTLFVGGAADMETTQRFAAITRGDQPIDVVFTLRESDLTSLRPAVDDLRDKQVLAVEPADINAIRVQNRNTAFGLLRGADGVYRFGAPDPGYRVDRIVATDTTQQLARLEALGFATLDRVKAEIGSLEVSITGEEQPLRIRVCEPTVTEEDSEPRWLLIREPEPFGYLVDPAQLEALLAGPLAFKDRTLLALEREQITQIEMRLPGRVLIDLLSGEQQGTWTVNDEPADTQRINPLIDTLAGLRAAHWLTKDEQPTPRLTGDLSTLTVWAGQENQHAARLLIDAPTNAGTFEGDDAWFTLDPDTTAALLSEQRPADLIVVSPSDIRTITLSLADTTLNLERDPRGGITIDGTEPDDPAPAVRLIDLLSQLRAERLLAETWTPEPDAGLRVTITLADNSTHELQLTGIAPEGFLLPRNERSVIAVVNNKTVLIDGETFETAVGLMTNPQTITP</sequence>
<keyword evidence="3" id="KW-1185">Reference proteome</keyword>
<dbReference type="EMBL" id="CP036280">
    <property type="protein sequence ID" value="QDU70859.1"/>
    <property type="molecule type" value="Genomic_DNA"/>
</dbReference>
<dbReference type="Proteomes" id="UP000320386">
    <property type="component" value="Chromosome"/>
</dbReference>
<dbReference type="RefSeq" id="WP_145444999.1">
    <property type="nucleotide sequence ID" value="NZ_CP036280.1"/>
</dbReference>
<organism evidence="2 3">
    <name type="scientific">Mucisphaera calidilacus</name>
    <dbReference type="NCBI Taxonomy" id="2527982"/>
    <lineage>
        <taxon>Bacteria</taxon>
        <taxon>Pseudomonadati</taxon>
        <taxon>Planctomycetota</taxon>
        <taxon>Phycisphaerae</taxon>
        <taxon>Phycisphaerales</taxon>
        <taxon>Phycisphaeraceae</taxon>
        <taxon>Mucisphaera</taxon>
    </lineage>
</organism>
<accession>A0A518BV62</accession>
<evidence type="ECO:0000313" key="2">
    <source>
        <dbReference type="EMBL" id="QDU70859.1"/>
    </source>
</evidence>
<dbReference type="AlphaFoldDB" id="A0A518BV62"/>
<reference evidence="2 3" key="1">
    <citation type="submission" date="2019-02" db="EMBL/GenBank/DDBJ databases">
        <title>Deep-cultivation of Planctomycetes and their phenomic and genomic characterization uncovers novel biology.</title>
        <authorList>
            <person name="Wiegand S."/>
            <person name="Jogler M."/>
            <person name="Boedeker C."/>
            <person name="Pinto D."/>
            <person name="Vollmers J."/>
            <person name="Rivas-Marin E."/>
            <person name="Kohn T."/>
            <person name="Peeters S.H."/>
            <person name="Heuer A."/>
            <person name="Rast P."/>
            <person name="Oberbeckmann S."/>
            <person name="Bunk B."/>
            <person name="Jeske O."/>
            <person name="Meyerdierks A."/>
            <person name="Storesund J.E."/>
            <person name="Kallscheuer N."/>
            <person name="Luecker S."/>
            <person name="Lage O.M."/>
            <person name="Pohl T."/>
            <person name="Merkel B.J."/>
            <person name="Hornburger P."/>
            <person name="Mueller R.-W."/>
            <person name="Bruemmer F."/>
            <person name="Labrenz M."/>
            <person name="Spormann A.M."/>
            <person name="Op den Camp H."/>
            <person name="Overmann J."/>
            <person name="Amann R."/>
            <person name="Jetten M.S.M."/>
            <person name="Mascher T."/>
            <person name="Medema M.H."/>
            <person name="Devos D.P."/>
            <person name="Kaster A.-K."/>
            <person name="Ovreas L."/>
            <person name="Rohde M."/>
            <person name="Galperin M.Y."/>
            <person name="Jogler C."/>
        </authorList>
    </citation>
    <scope>NUCLEOTIDE SEQUENCE [LARGE SCALE GENOMIC DNA]</scope>
    <source>
        <strain evidence="2 3">Pan265</strain>
    </source>
</reference>
<gene>
    <name evidence="2" type="ORF">Pan265_06990</name>
</gene>
<dbReference type="OrthoDB" id="222225at2"/>
<name>A0A518BV62_9BACT</name>
<dbReference type="KEGG" id="mcad:Pan265_06990"/>
<proteinExistence type="predicted"/>
<protein>
    <recommendedName>
        <fullName evidence="1">DUF4340 domain-containing protein</fullName>
    </recommendedName>
</protein>
<evidence type="ECO:0000259" key="1">
    <source>
        <dbReference type="Pfam" id="PF14238"/>
    </source>
</evidence>
<feature type="domain" description="DUF4340" evidence="1">
    <location>
        <begin position="220"/>
        <end position="401"/>
    </location>
</feature>
<dbReference type="InterPro" id="IPR025641">
    <property type="entry name" value="DUF4340"/>
</dbReference>
<dbReference type="Pfam" id="PF14238">
    <property type="entry name" value="DUF4340"/>
    <property type="match status" value="2"/>
</dbReference>